<comment type="similarity">
    <text evidence="2">Belongs to the mitochondrion-specific ribosomal protein mL41 family.</text>
</comment>
<dbReference type="Proteomes" id="UP000664203">
    <property type="component" value="Unassembled WGS sequence"/>
</dbReference>
<accession>A0A8H3J7Y4</accession>
<dbReference type="GO" id="GO:0003735">
    <property type="term" value="F:structural constituent of ribosome"/>
    <property type="evidence" value="ECO:0007669"/>
    <property type="project" value="InterPro"/>
</dbReference>
<evidence type="ECO:0000256" key="6">
    <source>
        <dbReference type="ARBA" id="ARBA00023274"/>
    </source>
</evidence>
<gene>
    <name evidence="7" type="ORF">ALECFALPRED_009694</name>
</gene>
<sequence>MKPTAALYSRLRRLPLTTKQVSNGYYKGTGTGAMGRHTKHGGYMIEWRKVRTYVVPEQLKDCKLTPFVTKRLKPTKGRFEGESKGGLSGEGYLKRWKEENGID</sequence>
<keyword evidence="5" id="KW-0496">Mitochondrion</keyword>
<protein>
    <recommendedName>
        <fullName evidence="9">Mitochondrial ribosomal protein L27</fullName>
    </recommendedName>
</protein>
<organism evidence="7 8">
    <name type="scientific">Alectoria fallacina</name>
    <dbReference type="NCBI Taxonomy" id="1903189"/>
    <lineage>
        <taxon>Eukaryota</taxon>
        <taxon>Fungi</taxon>
        <taxon>Dikarya</taxon>
        <taxon>Ascomycota</taxon>
        <taxon>Pezizomycotina</taxon>
        <taxon>Lecanoromycetes</taxon>
        <taxon>OSLEUM clade</taxon>
        <taxon>Lecanoromycetidae</taxon>
        <taxon>Lecanorales</taxon>
        <taxon>Lecanorineae</taxon>
        <taxon>Parmeliaceae</taxon>
        <taxon>Alectoria</taxon>
    </lineage>
</organism>
<name>A0A8H3J7Y4_9LECA</name>
<evidence type="ECO:0000256" key="3">
    <source>
        <dbReference type="ARBA" id="ARBA00022946"/>
    </source>
</evidence>
<evidence type="ECO:0000256" key="5">
    <source>
        <dbReference type="ARBA" id="ARBA00023128"/>
    </source>
</evidence>
<keyword evidence="6" id="KW-0687">Ribonucleoprotein</keyword>
<evidence type="ECO:0008006" key="9">
    <source>
        <dbReference type="Google" id="ProtNLM"/>
    </source>
</evidence>
<evidence type="ECO:0000313" key="7">
    <source>
        <dbReference type="EMBL" id="CAF9942309.1"/>
    </source>
</evidence>
<dbReference type="EMBL" id="CAJPDR010000740">
    <property type="protein sequence ID" value="CAF9942309.1"/>
    <property type="molecule type" value="Genomic_DNA"/>
</dbReference>
<dbReference type="AlphaFoldDB" id="A0A8H3J7Y4"/>
<keyword evidence="4" id="KW-0689">Ribosomal protein</keyword>
<keyword evidence="8" id="KW-1185">Reference proteome</keyword>
<comment type="subcellular location">
    <subcellularLocation>
        <location evidence="1">Mitochondrion</location>
    </subcellularLocation>
</comment>
<dbReference type="Pfam" id="PF09809">
    <property type="entry name" value="MRP-L27"/>
    <property type="match status" value="1"/>
</dbReference>
<evidence type="ECO:0000256" key="2">
    <source>
        <dbReference type="ARBA" id="ARBA00010152"/>
    </source>
</evidence>
<reference evidence="7" key="1">
    <citation type="submission" date="2021-03" db="EMBL/GenBank/DDBJ databases">
        <authorList>
            <person name="Tagirdzhanova G."/>
        </authorList>
    </citation>
    <scope>NUCLEOTIDE SEQUENCE</scope>
</reference>
<proteinExistence type="inferred from homology"/>
<evidence type="ECO:0000256" key="1">
    <source>
        <dbReference type="ARBA" id="ARBA00004173"/>
    </source>
</evidence>
<comment type="caution">
    <text evidence="7">The sequence shown here is derived from an EMBL/GenBank/DDBJ whole genome shotgun (WGS) entry which is preliminary data.</text>
</comment>
<dbReference type="OrthoDB" id="408933at2759"/>
<dbReference type="PANTHER" id="PTHR21338">
    <property type="entry name" value="MITOCHONDRIAL RIBOSOMAL PROTEIN L41"/>
    <property type="match status" value="1"/>
</dbReference>
<dbReference type="PANTHER" id="PTHR21338:SF0">
    <property type="entry name" value="LARGE RIBOSOMAL SUBUNIT PROTEIN ML41"/>
    <property type="match status" value="1"/>
</dbReference>
<dbReference type="GO" id="GO:0005762">
    <property type="term" value="C:mitochondrial large ribosomal subunit"/>
    <property type="evidence" value="ECO:0007669"/>
    <property type="project" value="InterPro"/>
</dbReference>
<evidence type="ECO:0000313" key="8">
    <source>
        <dbReference type="Proteomes" id="UP000664203"/>
    </source>
</evidence>
<dbReference type="InterPro" id="IPR019189">
    <property type="entry name" value="Ribosomal_mL41"/>
</dbReference>
<evidence type="ECO:0000256" key="4">
    <source>
        <dbReference type="ARBA" id="ARBA00022980"/>
    </source>
</evidence>
<dbReference type="GO" id="GO:0006412">
    <property type="term" value="P:translation"/>
    <property type="evidence" value="ECO:0007669"/>
    <property type="project" value="TreeGrafter"/>
</dbReference>
<keyword evidence="3" id="KW-0809">Transit peptide</keyword>